<dbReference type="EMBL" id="CM045767">
    <property type="protein sequence ID" value="KAI7998057.1"/>
    <property type="molecule type" value="Genomic_DNA"/>
</dbReference>
<evidence type="ECO:0000313" key="2">
    <source>
        <dbReference type="Proteomes" id="UP001060215"/>
    </source>
</evidence>
<protein>
    <submittedName>
        <fullName evidence="1">Uncharacterized protein</fullName>
    </submittedName>
</protein>
<name>A0ACC0GC53_9ERIC</name>
<sequence>MSSFDPIVSIKVSSSMDGYPVKIPKGYDPFTSDNRLYMWLVDDVSFRAEANAQNKSCMMQIHQKQFNT</sequence>
<comment type="caution">
    <text evidence="1">The sequence shown here is derived from an EMBL/GenBank/DDBJ whole genome shotgun (WGS) entry which is preliminary data.</text>
</comment>
<gene>
    <name evidence="1" type="ORF">LOK49_LG10G02268</name>
</gene>
<accession>A0ACC0GC53</accession>
<proteinExistence type="predicted"/>
<reference evidence="1 2" key="1">
    <citation type="journal article" date="2022" name="Plant J.">
        <title>Chromosome-level genome of Camellia lanceoleosa provides a valuable resource for understanding genome evolution and self-incompatibility.</title>
        <authorList>
            <person name="Gong W."/>
            <person name="Xiao S."/>
            <person name="Wang L."/>
            <person name="Liao Z."/>
            <person name="Chang Y."/>
            <person name="Mo W."/>
            <person name="Hu G."/>
            <person name="Li W."/>
            <person name="Zhao G."/>
            <person name="Zhu H."/>
            <person name="Hu X."/>
            <person name="Ji K."/>
            <person name="Xiang X."/>
            <person name="Song Q."/>
            <person name="Yuan D."/>
            <person name="Jin S."/>
            <person name="Zhang L."/>
        </authorList>
    </citation>
    <scope>NUCLEOTIDE SEQUENCE [LARGE SCALE GENOMIC DNA]</scope>
    <source>
        <strain evidence="1">SQ_2022a</strain>
    </source>
</reference>
<organism evidence="1 2">
    <name type="scientific">Camellia lanceoleosa</name>
    <dbReference type="NCBI Taxonomy" id="1840588"/>
    <lineage>
        <taxon>Eukaryota</taxon>
        <taxon>Viridiplantae</taxon>
        <taxon>Streptophyta</taxon>
        <taxon>Embryophyta</taxon>
        <taxon>Tracheophyta</taxon>
        <taxon>Spermatophyta</taxon>
        <taxon>Magnoliopsida</taxon>
        <taxon>eudicotyledons</taxon>
        <taxon>Gunneridae</taxon>
        <taxon>Pentapetalae</taxon>
        <taxon>asterids</taxon>
        <taxon>Ericales</taxon>
        <taxon>Theaceae</taxon>
        <taxon>Camellia</taxon>
    </lineage>
</organism>
<evidence type="ECO:0000313" key="1">
    <source>
        <dbReference type="EMBL" id="KAI7998057.1"/>
    </source>
</evidence>
<dbReference type="Proteomes" id="UP001060215">
    <property type="component" value="Chromosome 10"/>
</dbReference>
<keyword evidence="2" id="KW-1185">Reference proteome</keyword>